<dbReference type="Proteomes" id="UP000293547">
    <property type="component" value="Unassembled WGS sequence"/>
</dbReference>
<reference evidence="1 2" key="1">
    <citation type="journal article" date="2019" name="bioRxiv">
        <title>Genomics, evolutionary history and diagnostics of the Alternaria alternata species group including apple and Asian pear pathotypes.</title>
        <authorList>
            <person name="Armitage A.D."/>
            <person name="Cockerton H.M."/>
            <person name="Sreenivasaprasad S."/>
            <person name="Woodhall J.W."/>
            <person name="Lane C.R."/>
            <person name="Harrison R.J."/>
            <person name="Clarkson J.P."/>
        </authorList>
    </citation>
    <scope>NUCLEOTIDE SEQUENCE [LARGE SCALE GENOMIC DNA]</scope>
    <source>
        <strain evidence="1 2">FERA 650</strain>
    </source>
</reference>
<evidence type="ECO:0000313" key="2">
    <source>
        <dbReference type="Proteomes" id="UP000293547"/>
    </source>
</evidence>
<evidence type="ECO:0000313" key="1">
    <source>
        <dbReference type="EMBL" id="KAB2104274.1"/>
    </source>
</evidence>
<sequence>MADARGEYWYYEDGVDPNKITVPELRSILLRHGVQYPSSAKKPALVGMFVDLVLPQKAQVQRAQARTKRSTRGIVDVPSSSASTVETDDAEDETLVVPTPATTRRTTRRTTREPTEEADVPAPRAKTPSRAVPAKHSRALEPEVDERPATRRIRKSATPAPKEPTPEPEAWHRNDAASPFTQENPFQSGSSPAVPDTISRDRRRRTTGYAQERRKSDAHRRRTFQSKTEQQDDGVMVPTRGTFDVADPRVKQQEDDLADAGEEFTPEEQLDLVRERARAGEVDILPPRRLRQKGKKTGTIKAMAGTLLLTASAAFAGVWRQEKIEVGFCGVGRDAIGLAGVEIPSWADQILPQCEPCPPHAQCFRGLTLRCDPDFIMKDHPLSLGGLVPLPPTCEPDSEKTRKVNGIANKATEILRQRKAQYECGEPDAAGNLVESPEVSEVDLKQQMASQKSKSLTDQEFSELFDRAFPELIMREEIIESTDGYSSLNTEQQAHDVSHPPPSPSSPSPVASEDPSDNPLNDIFSKFNRAMEVRAKQLASDAYDRLQDQAALSYYDSGAEKGISMTQLRDDVLRTEFNAKRRQKLWTRVQAKVEKNSNIRAGVRTTASGDVARMWEWVGPVKRIDDGRTPAKGESSRFSLGMGSSPPSASRDTKEVQKWEEGHPIY</sequence>
<accession>A0ACB6FIM4</accession>
<proteinExistence type="predicted"/>
<organism evidence="1 2">
    <name type="scientific">Alternaria gaisen</name>
    <dbReference type="NCBI Taxonomy" id="167740"/>
    <lineage>
        <taxon>Eukaryota</taxon>
        <taxon>Fungi</taxon>
        <taxon>Dikarya</taxon>
        <taxon>Ascomycota</taxon>
        <taxon>Pezizomycotina</taxon>
        <taxon>Dothideomycetes</taxon>
        <taxon>Pleosporomycetidae</taxon>
        <taxon>Pleosporales</taxon>
        <taxon>Pleosporineae</taxon>
        <taxon>Pleosporaceae</taxon>
        <taxon>Alternaria</taxon>
        <taxon>Alternaria sect. Alternaria</taxon>
    </lineage>
</organism>
<comment type="caution">
    <text evidence="1">The sequence shown here is derived from an EMBL/GenBank/DDBJ whole genome shotgun (WGS) entry which is preliminary data.</text>
</comment>
<protein>
    <submittedName>
        <fullName evidence="1">Uncharacterized protein</fullName>
    </submittedName>
</protein>
<dbReference type="EMBL" id="PDWZ02000007">
    <property type="protein sequence ID" value="KAB2104274.1"/>
    <property type="molecule type" value="Genomic_DNA"/>
</dbReference>
<gene>
    <name evidence="1" type="ORF">AG0111_0g7846</name>
</gene>
<name>A0ACB6FIM4_9PLEO</name>
<keyword evidence="2" id="KW-1185">Reference proteome</keyword>